<reference evidence="2 3" key="1">
    <citation type="submission" date="2024-07" db="EMBL/GenBank/DDBJ databases">
        <title>Characterization of a bacterium isolated from hydrolysated instant sea cucumber by whole-genome sequencing and metabolomics.</title>
        <authorList>
            <person name="Luo X."/>
            <person name="Zhang Z."/>
            <person name="Zheng Z."/>
            <person name="Zhang W."/>
            <person name="Ming T."/>
            <person name="Jiao L."/>
            <person name="Su X."/>
            <person name="Kong F."/>
            <person name="Xu J."/>
        </authorList>
    </citation>
    <scope>NUCLEOTIDE SEQUENCE [LARGE SCALE GENOMIC DNA]</scope>
    <source>
        <strain evidence="2 3">XL-2024</strain>
    </source>
</reference>
<dbReference type="RefSeq" id="WP_368634573.1">
    <property type="nucleotide sequence ID" value="NZ_JBFRHK010000001.1"/>
</dbReference>
<evidence type="ECO:0000313" key="2">
    <source>
        <dbReference type="EMBL" id="MEX3743522.1"/>
    </source>
</evidence>
<dbReference type="EMBL" id="JBFRHK010000001">
    <property type="protein sequence ID" value="MEX3743522.1"/>
    <property type="molecule type" value="Genomic_DNA"/>
</dbReference>
<gene>
    <name evidence="2" type="ORF">AB1300_00070</name>
</gene>
<organism evidence="2 3">
    <name type="scientific">Lysinibacillus xylanilyticus</name>
    <dbReference type="NCBI Taxonomy" id="582475"/>
    <lineage>
        <taxon>Bacteria</taxon>
        <taxon>Bacillati</taxon>
        <taxon>Bacillota</taxon>
        <taxon>Bacilli</taxon>
        <taxon>Bacillales</taxon>
        <taxon>Bacillaceae</taxon>
        <taxon>Lysinibacillus</taxon>
    </lineage>
</organism>
<accession>A0ABV3VQ69</accession>
<keyword evidence="1" id="KW-0812">Transmembrane</keyword>
<keyword evidence="1" id="KW-1133">Transmembrane helix</keyword>
<keyword evidence="3" id="KW-1185">Reference proteome</keyword>
<evidence type="ECO:0000313" key="3">
    <source>
        <dbReference type="Proteomes" id="UP001558534"/>
    </source>
</evidence>
<sequence length="49" mass="5585">MIITALIIISFTVIAIAFIVAWVFVANKGTKIKELEKRIEELERSKSSY</sequence>
<dbReference type="Proteomes" id="UP001558534">
    <property type="component" value="Unassembled WGS sequence"/>
</dbReference>
<name>A0ABV3VQ69_9BACI</name>
<proteinExistence type="predicted"/>
<comment type="caution">
    <text evidence="2">The sequence shown here is derived from an EMBL/GenBank/DDBJ whole genome shotgun (WGS) entry which is preliminary data.</text>
</comment>
<feature type="transmembrane region" description="Helical" evidence="1">
    <location>
        <begin position="6"/>
        <end position="25"/>
    </location>
</feature>
<keyword evidence="1" id="KW-0472">Membrane</keyword>
<protein>
    <submittedName>
        <fullName evidence="2">Uncharacterized protein</fullName>
    </submittedName>
</protein>
<evidence type="ECO:0000256" key="1">
    <source>
        <dbReference type="SAM" id="Phobius"/>
    </source>
</evidence>